<dbReference type="InterPro" id="IPR003959">
    <property type="entry name" value="ATPase_AAA_core"/>
</dbReference>
<dbReference type="Gene3D" id="1.25.40.10">
    <property type="entry name" value="Tetratricopeptide repeat domain"/>
    <property type="match status" value="1"/>
</dbReference>
<dbReference type="Pfam" id="PF17862">
    <property type="entry name" value="AAA_lid_3"/>
    <property type="match status" value="1"/>
</dbReference>
<dbReference type="OrthoDB" id="9809379at2"/>
<dbReference type="SUPFAM" id="SSF52540">
    <property type="entry name" value="P-loop containing nucleoside triphosphate hydrolases"/>
    <property type="match status" value="1"/>
</dbReference>
<gene>
    <name evidence="6" type="ORF">TH63_04265</name>
</gene>
<evidence type="ECO:0000256" key="4">
    <source>
        <dbReference type="RuleBase" id="RU003651"/>
    </source>
</evidence>
<evidence type="ECO:0000256" key="2">
    <source>
        <dbReference type="ARBA" id="ARBA00022840"/>
    </source>
</evidence>
<keyword evidence="1 4" id="KW-0547">Nucleotide-binding</keyword>
<protein>
    <submittedName>
        <fullName evidence="6">Cell division protein</fullName>
    </submittedName>
</protein>
<dbReference type="InterPro" id="IPR003593">
    <property type="entry name" value="AAA+_ATPase"/>
</dbReference>
<keyword evidence="6" id="KW-0132">Cell division</keyword>
<dbReference type="EMBL" id="CP010777">
    <property type="protein sequence ID" value="AKQ45023.1"/>
    <property type="molecule type" value="Genomic_DNA"/>
</dbReference>
<evidence type="ECO:0000259" key="5">
    <source>
        <dbReference type="SMART" id="SM00382"/>
    </source>
</evidence>
<dbReference type="Gene3D" id="1.10.8.60">
    <property type="match status" value="1"/>
</dbReference>
<proteinExistence type="inferred from homology"/>
<dbReference type="InterPro" id="IPR027417">
    <property type="entry name" value="P-loop_NTPase"/>
</dbReference>
<dbReference type="GO" id="GO:0005524">
    <property type="term" value="F:ATP binding"/>
    <property type="evidence" value="ECO:0007669"/>
    <property type="project" value="UniProtKB-KW"/>
</dbReference>
<dbReference type="InterPro" id="IPR011990">
    <property type="entry name" value="TPR-like_helical_dom_sf"/>
</dbReference>
<dbReference type="STRING" id="1379910.TH63_04265"/>
<dbReference type="GO" id="GO:0051301">
    <property type="term" value="P:cell division"/>
    <property type="evidence" value="ECO:0007669"/>
    <property type="project" value="UniProtKB-KW"/>
</dbReference>
<dbReference type="Gene3D" id="3.40.50.300">
    <property type="entry name" value="P-loop containing nucleotide triphosphate hydrolases"/>
    <property type="match status" value="1"/>
</dbReference>
<dbReference type="AlphaFoldDB" id="A0A0H4VI24"/>
<evidence type="ECO:0000313" key="6">
    <source>
        <dbReference type="EMBL" id="AKQ45023.1"/>
    </source>
</evidence>
<comment type="similarity">
    <text evidence="4">Belongs to the AAA ATPase family.</text>
</comment>
<sequence length="447" mass="49806">MPTPDEIALQGLLEALMFSPNNTPLRKHVVATYSNLGQWEEAEKHLLLGLQHAPQDHSLKLLLAATYLQLGKHSAVFVIVEELHSLDYSPAEVNLLHARLLLAHQEPKEALEKYQLATRQNPGLQDKELETALTQQAYPGFSELDLKVPTQAPEREIYPSLERPTIKFKDVGGMEKVKEEIEMKIIHPLQHPELYKAYGKQVGGGILMYGPPGCGKTLLARATAGQVNASFLSVGINDILDMWIGNSEKNLHQVFELARAQAPCVLFFDEVDALGASRTDMRKSGGRHLINQFLSELDGVEHSNEGVLILAATNTPWNMDSAFRRPGRFDRIVFVTPPDQAAKEAILEVLLHGKPSQKLNLEAIAKKAKDFSGADLKAIVDVAIELKLRESMKKGQPLPIEQNDLLKALDQVKPSTKEWFTTARNYALYANENGLYDEILDYMGVKK</sequence>
<dbReference type="SMART" id="SM00382">
    <property type="entry name" value="AAA"/>
    <property type="match status" value="1"/>
</dbReference>
<dbReference type="SUPFAM" id="SSF48452">
    <property type="entry name" value="TPR-like"/>
    <property type="match status" value="1"/>
</dbReference>
<dbReference type="FunFam" id="3.40.50.300:FF:001025">
    <property type="entry name" value="ATPase family, AAA domain-containing 2B"/>
    <property type="match status" value="1"/>
</dbReference>
<dbReference type="PROSITE" id="PS00674">
    <property type="entry name" value="AAA"/>
    <property type="match status" value="1"/>
</dbReference>
<keyword evidence="7" id="KW-1185">Reference proteome</keyword>
<keyword evidence="2 4" id="KW-0067">ATP-binding</keyword>
<dbReference type="InterPro" id="IPR041569">
    <property type="entry name" value="AAA_lid_3"/>
</dbReference>
<keyword evidence="6" id="KW-0131">Cell cycle</keyword>
<evidence type="ECO:0000313" key="7">
    <source>
        <dbReference type="Proteomes" id="UP000036458"/>
    </source>
</evidence>
<dbReference type="Proteomes" id="UP000036458">
    <property type="component" value="Chromosome"/>
</dbReference>
<reference evidence="6 7" key="1">
    <citation type="submission" date="2015-01" db="EMBL/GenBank/DDBJ databases">
        <title>Rufibacter sp./DG31D/ whole genome sequencing.</title>
        <authorList>
            <person name="Kim M.K."/>
            <person name="Srinivasan S."/>
            <person name="Lee J.-J."/>
        </authorList>
    </citation>
    <scope>NUCLEOTIDE SEQUENCE [LARGE SCALE GENOMIC DNA]</scope>
    <source>
        <strain evidence="6 7">DG31D</strain>
    </source>
</reference>
<evidence type="ECO:0000256" key="3">
    <source>
        <dbReference type="ARBA" id="ARBA00023054"/>
    </source>
</evidence>
<dbReference type="RefSeq" id="WP_048919853.1">
    <property type="nucleotide sequence ID" value="NZ_CP010777.1"/>
</dbReference>
<dbReference type="KEGG" id="ruf:TH63_04265"/>
<dbReference type="GO" id="GO:0016887">
    <property type="term" value="F:ATP hydrolysis activity"/>
    <property type="evidence" value="ECO:0007669"/>
    <property type="project" value="InterPro"/>
</dbReference>
<evidence type="ECO:0000256" key="1">
    <source>
        <dbReference type="ARBA" id="ARBA00022741"/>
    </source>
</evidence>
<name>A0A0H4VI24_9BACT</name>
<keyword evidence="3" id="KW-0175">Coiled coil</keyword>
<dbReference type="InterPro" id="IPR003960">
    <property type="entry name" value="ATPase_AAA_CS"/>
</dbReference>
<dbReference type="InterPro" id="IPR050168">
    <property type="entry name" value="AAA_ATPase_domain"/>
</dbReference>
<feature type="domain" description="AAA+ ATPase" evidence="5">
    <location>
        <begin position="202"/>
        <end position="339"/>
    </location>
</feature>
<accession>A0A0H4VI24</accession>
<dbReference type="Pfam" id="PF00004">
    <property type="entry name" value="AAA"/>
    <property type="match status" value="1"/>
</dbReference>
<dbReference type="PANTHER" id="PTHR23077">
    <property type="entry name" value="AAA-FAMILY ATPASE"/>
    <property type="match status" value="1"/>
</dbReference>
<dbReference type="PANTHER" id="PTHR23077:SF171">
    <property type="entry name" value="NUCLEAR VALOSIN-CONTAINING PROTEIN-LIKE"/>
    <property type="match status" value="1"/>
</dbReference>
<organism evidence="6 7">
    <name type="scientific">Rufibacter radiotolerans</name>
    <dbReference type="NCBI Taxonomy" id="1379910"/>
    <lineage>
        <taxon>Bacteria</taxon>
        <taxon>Pseudomonadati</taxon>
        <taxon>Bacteroidota</taxon>
        <taxon>Cytophagia</taxon>
        <taxon>Cytophagales</taxon>
        <taxon>Hymenobacteraceae</taxon>
        <taxon>Rufibacter</taxon>
    </lineage>
</organism>
<dbReference type="PATRIC" id="fig|1379910.4.peg.928"/>